<comment type="subunit">
    <text evidence="11">Monomer. Forms a complex with RARG and the SRA1 RNA in the nucleus.</text>
</comment>
<comment type="subcellular location">
    <subcellularLocation>
        <location evidence="2">Nucleus</location>
    </subcellularLocation>
</comment>
<evidence type="ECO:0000256" key="13">
    <source>
        <dbReference type="ARBA" id="ARBA00068582"/>
    </source>
</evidence>
<dbReference type="InterPro" id="IPR041708">
    <property type="entry name" value="PUS1/PUS2-like"/>
</dbReference>
<feature type="active site" description="Nucleophile" evidence="18">
    <location>
        <position position="122"/>
    </location>
</feature>
<dbReference type="InterPro" id="IPR020094">
    <property type="entry name" value="TruA/RsuA/RluB/E/F_N"/>
</dbReference>
<keyword evidence="5" id="KW-0819">tRNA processing</keyword>
<organism evidence="21 22">
    <name type="scientific">Nezara viridula</name>
    <name type="common">Southern green stink bug</name>
    <name type="synonym">Cimex viridulus</name>
    <dbReference type="NCBI Taxonomy" id="85310"/>
    <lineage>
        <taxon>Eukaryota</taxon>
        <taxon>Metazoa</taxon>
        <taxon>Ecdysozoa</taxon>
        <taxon>Arthropoda</taxon>
        <taxon>Hexapoda</taxon>
        <taxon>Insecta</taxon>
        <taxon>Pterygota</taxon>
        <taxon>Neoptera</taxon>
        <taxon>Paraneoptera</taxon>
        <taxon>Hemiptera</taxon>
        <taxon>Heteroptera</taxon>
        <taxon>Panheteroptera</taxon>
        <taxon>Pentatomomorpha</taxon>
        <taxon>Pentatomoidea</taxon>
        <taxon>Pentatomidae</taxon>
        <taxon>Pentatominae</taxon>
        <taxon>Nezara</taxon>
    </lineage>
</organism>
<keyword evidence="22" id="KW-1185">Reference proteome</keyword>
<dbReference type="PANTHER" id="PTHR11142:SF4">
    <property type="entry name" value="PSEUDOURIDYLATE SYNTHASE 1 HOMOLOG"/>
    <property type="match status" value="1"/>
</dbReference>
<protein>
    <recommendedName>
        <fullName evidence="13">Pseudouridylate synthase 1 homolog</fullName>
        <ecNumber evidence="12">5.4.99.12</ecNumber>
    </recommendedName>
    <alternativeName>
        <fullName evidence="14">tRNA pseudouridine synthase 1</fullName>
    </alternativeName>
    <alternativeName>
        <fullName evidence="17">tRNA pseudouridine(38-40) synthase</fullName>
    </alternativeName>
    <alternativeName>
        <fullName evidence="15">tRNA pseudouridylate synthase I</fullName>
    </alternativeName>
    <alternativeName>
        <fullName evidence="16">tRNA-uridine isomerase I</fullName>
    </alternativeName>
</protein>
<dbReference type="InterPro" id="IPR001406">
    <property type="entry name" value="PsdUridine_synth_TruA"/>
</dbReference>
<evidence type="ECO:0000256" key="19">
    <source>
        <dbReference type="PIRSR" id="PIRSR641708-2"/>
    </source>
</evidence>
<evidence type="ECO:0000256" key="9">
    <source>
        <dbReference type="ARBA" id="ARBA00052184"/>
    </source>
</evidence>
<comment type="catalytic activity">
    <reaction evidence="1">
        <text>a uridine in mRNA = a pseudouridine in mRNA</text>
        <dbReference type="Rhea" id="RHEA:56644"/>
        <dbReference type="Rhea" id="RHEA-COMP:14658"/>
        <dbReference type="Rhea" id="RHEA-COMP:14659"/>
        <dbReference type="ChEBI" id="CHEBI:65314"/>
        <dbReference type="ChEBI" id="CHEBI:65315"/>
    </reaction>
</comment>
<dbReference type="GO" id="GO:0003723">
    <property type="term" value="F:RNA binding"/>
    <property type="evidence" value="ECO:0007669"/>
    <property type="project" value="InterPro"/>
</dbReference>
<proteinExistence type="inferred from homology"/>
<feature type="domain" description="Pseudouridine synthase I TruA alpha/beta" evidence="20">
    <location>
        <begin position="211"/>
        <end position="315"/>
    </location>
</feature>
<dbReference type="Proteomes" id="UP001152798">
    <property type="component" value="Chromosome 1"/>
</dbReference>
<evidence type="ECO:0000313" key="22">
    <source>
        <dbReference type="Proteomes" id="UP001152798"/>
    </source>
</evidence>
<dbReference type="Gene3D" id="3.30.70.580">
    <property type="entry name" value="Pseudouridine synthase I, catalytic domain, N-terminal subdomain"/>
    <property type="match status" value="1"/>
</dbReference>
<evidence type="ECO:0000259" key="20">
    <source>
        <dbReference type="Pfam" id="PF01416"/>
    </source>
</evidence>
<dbReference type="FunFam" id="3.30.70.660:FF:000002">
    <property type="entry name" value="tRNA pseudouridine synthase"/>
    <property type="match status" value="1"/>
</dbReference>
<evidence type="ECO:0000256" key="5">
    <source>
        <dbReference type="ARBA" id="ARBA00022694"/>
    </source>
</evidence>
<dbReference type="Gene3D" id="3.30.70.660">
    <property type="entry name" value="Pseudouridine synthase I, catalytic domain, C-terminal subdomain"/>
    <property type="match status" value="1"/>
</dbReference>
<comment type="catalytic activity">
    <reaction evidence="8">
        <text>a uridine in tRNA = a pseudouridine in tRNA</text>
        <dbReference type="Rhea" id="RHEA:54572"/>
        <dbReference type="Rhea" id="RHEA-COMP:13339"/>
        <dbReference type="Rhea" id="RHEA-COMP:13934"/>
        <dbReference type="ChEBI" id="CHEBI:65314"/>
        <dbReference type="ChEBI" id="CHEBI:65315"/>
    </reaction>
</comment>
<dbReference type="CDD" id="cd02568">
    <property type="entry name" value="PseudoU_synth_PUS1_PUS2"/>
    <property type="match status" value="1"/>
</dbReference>
<evidence type="ECO:0000256" key="7">
    <source>
        <dbReference type="ARBA" id="ARBA00023242"/>
    </source>
</evidence>
<comment type="function">
    <text evidence="10">Pseudouridylate synthase that catalyzes pseudouridylation of tRNAs and mRNAs. Acts on positions 27/28 in the anticodon stem and also positions 34 and 36 in the anticodon of an intron containing tRNA. Also catalyzes pseudouridylation of mRNAs: mediates pseudouridylation of mRNAs with the consensus sequence 5'-UGUAG-3'. Acts as a regulator of pre-mRNA splicing by mediating pseudouridylation of pre-mRNAs at locations associated with alternatively spliced regions. Pseudouridylation of pre-mRNAs near splice sites directly regulates mRNA splicing and mRNA 3'-end processing. Involved in regulation of nuclear receptor activity through pseudouridylation of SRA1 mRNA.</text>
</comment>
<evidence type="ECO:0000256" key="10">
    <source>
        <dbReference type="ARBA" id="ARBA00053709"/>
    </source>
</evidence>
<dbReference type="GO" id="GO:1990481">
    <property type="term" value="P:mRNA pseudouridine synthesis"/>
    <property type="evidence" value="ECO:0007669"/>
    <property type="project" value="TreeGrafter"/>
</dbReference>
<dbReference type="SUPFAM" id="SSF55120">
    <property type="entry name" value="Pseudouridine synthase"/>
    <property type="match status" value="1"/>
</dbReference>
<gene>
    <name evidence="21" type="ORF">NEZAVI_LOCUS933</name>
</gene>
<dbReference type="EC" id="5.4.99.12" evidence="12"/>
<dbReference type="InterPro" id="IPR020103">
    <property type="entry name" value="PsdUridine_synth_cat_dom_sf"/>
</dbReference>
<evidence type="ECO:0000256" key="16">
    <source>
        <dbReference type="ARBA" id="ARBA00080849"/>
    </source>
</evidence>
<dbReference type="NCBIfam" id="TIGR00071">
    <property type="entry name" value="hisT_truA"/>
    <property type="match status" value="1"/>
</dbReference>
<dbReference type="GO" id="GO:0031119">
    <property type="term" value="P:tRNA pseudouridine synthesis"/>
    <property type="evidence" value="ECO:0007669"/>
    <property type="project" value="InterPro"/>
</dbReference>
<evidence type="ECO:0000256" key="4">
    <source>
        <dbReference type="ARBA" id="ARBA00022664"/>
    </source>
</evidence>
<dbReference type="EMBL" id="OV725077">
    <property type="protein sequence ID" value="CAH1389537.1"/>
    <property type="molecule type" value="Genomic_DNA"/>
</dbReference>
<dbReference type="AlphaFoldDB" id="A0A9P0H217"/>
<evidence type="ECO:0000313" key="21">
    <source>
        <dbReference type="EMBL" id="CAH1389537.1"/>
    </source>
</evidence>
<evidence type="ECO:0000256" key="6">
    <source>
        <dbReference type="ARBA" id="ARBA00023235"/>
    </source>
</evidence>
<evidence type="ECO:0000256" key="15">
    <source>
        <dbReference type="ARBA" id="ARBA00079087"/>
    </source>
</evidence>
<comment type="similarity">
    <text evidence="3">Belongs to the tRNA pseudouridine synthase TruA family.</text>
</comment>
<evidence type="ECO:0000256" key="12">
    <source>
        <dbReference type="ARBA" id="ARBA00066509"/>
    </source>
</evidence>
<evidence type="ECO:0000256" key="2">
    <source>
        <dbReference type="ARBA" id="ARBA00004123"/>
    </source>
</evidence>
<evidence type="ECO:0000256" key="11">
    <source>
        <dbReference type="ARBA" id="ARBA00064589"/>
    </source>
</evidence>
<keyword evidence="7" id="KW-0539">Nucleus</keyword>
<dbReference type="GO" id="GO:0005634">
    <property type="term" value="C:nucleus"/>
    <property type="evidence" value="ECO:0007669"/>
    <property type="project" value="UniProtKB-SubCell"/>
</dbReference>
<evidence type="ECO:0000256" key="17">
    <source>
        <dbReference type="ARBA" id="ARBA00081344"/>
    </source>
</evidence>
<sequence>MRKLFQITFNNFLCSKVFYTRMGECVGEMAESTINPLKRISESCMNAVEEKRPLIETPRVKKRKCAVLICYSGQGYLGLQRNPGMKTIEEDLFVSMLKAGVITNEAFDQPKIIEFQRAARTDKGVSAVKQVLSVKLPLEVCLKTVNSYLPEQIRMVAIKRATKGFNCKGNCDARTYSYMMPTFALSPQNEPLSEDYRIPSSVIDLTNKVLETFLGTHNYHNFTSRKKPLDPSAKRYVISFSCGDPFIIENMEFVILKVKGQSFMLHQIRKMVGLTIAIVRGLTSIETLTRAYGEERLDIPIAPGIGLVLEEVHYDRYNQRFGKDGIHEPIEWSDVEEELEEFKKQYISPTIVKAEKEDKSMLVWLNSLPLHSFDVRIGDRIQVNTDDSNINNEPIKENNEDTSDIKEKLHLPLTEGLNGTLTNETLKNS</sequence>
<keyword evidence="4" id="KW-0507">mRNA processing</keyword>
<evidence type="ECO:0000256" key="1">
    <source>
        <dbReference type="ARBA" id="ARBA00001166"/>
    </source>
</evidence>
<reference evidence="21" key="1">
    <citation type="submission" date="2022-01" db="EMBL/GenBank/DDBJ databases">
        <authorList>
            <person name="King R."/>
        </authorList>
    </citation>
    <scope>NUCLEOTIDE SEQUENCE</scope>
</reference>
<evidence type="ECO:0000256" key="8">
    <source>
        <dbReference type="ARBA" id="ARBA00036943"/>
    </source>
</evidence>
<accession>A0A9P0H217</accession>
<feature type="binding site" evidence="19">
    <location>
        <position position="176"/>
    </location>
    <ligand>
        <name>substrate</name>
    </ligand>
</feature>
<name>A0A9P0H217_NEZVI</name>
<dbReference type="InterPro" id="IPR020097">
    <property type="entry name" value="PsdUridine_synth_TruA_a/b_dom"/>
</dbReference>
<dbReference type="Pfam" id="PF01416">
    <property type="entry name" value="PseudoU_synth_1"/>
    <property type="match status" value="1"/>
</dbReference>
<comment type="catalytic activity">
    <reaction evidence="9">
        <text>uridine(38/39/40) in tRNA = pseudouridine(38/39/40) in tRNA</text>
        <dbReference type="Rhea" id="RHEA:22376"/>
        <dbReference type="Rhea" id="RHEA-COMP:10085"/>
        <dbReference type="Rhea" id="RHEA-COMP:10087"/>
        <dbReference type="ChEBI" id="CHEBI:65314"/>
        <dbReference type="ChEBI" id="CHEBI:65315"/>
        <dbReference type="EC" id="5.4.99.12"/>
    </reaction>
</comment>
<evidence type="ECO:0000256" key="18">
    <source>
        <dbReference type="PIRSR" id="PIRSR641708-1"/>
    </source>
</evidence>
<dbReference type="FunFam" id="3.30.70.580:FF:000002">
    <property type="entry name" value="tRNA pseudouridine synthase"/>
    <property type="match status" value="1"/>
</dbReference>
<keyword evidence="6" id="KW-0413">Isomerase</keyword>
<dbReference type="GO" id="GO:0006397">
    <property type="term" value="P:mRNA processing"/>
    <property type="evidence" value="ECO:0007669"/>
    <property type="project" value="UniProtKB-KW"/>
</dbReference>
<evidence type="ECO:0000256" key="14">
    <source>
        <dbReference type="ARBA" id="ARBA00075153"/>
    </source>
</evidence>
<dbReference type="PANTHER" id="PTHR11142">
    <property type="entry name" value="PSEUDOURIDYLATE SYNTHASE"/>
    <property type="match status" value="1"/>
</dbReference>
<dbReference type="GO" id="GO:0160147">
    <property type="term" value="F:tRNA pseudouridine(38-40) synthase activity"/>
    <property type="evidence" value="ECO:0007669"/>
    <property type="project" value="UniProtKB-EC"/>
</dbReference>
<dbReference type="OrthoDB" id="10256309at2759"/>
<evidence type="ECO:0000256" key="3">
    <source>
        <dbReference type="ARBA" id="ARBA00009375"/>
    </source>
</evidence>
<dbReference type="InterPro" id="IPR020095">
    <property type="entry name" value="PsdUridine_synth_TruA_C"/>
</dbReference>